<dbReference type="InterPro" id="IPR036147">
    <property type="entry name" value="Anti-sigma_E_RseA_N_sf"/>
</dbReference>
<dbReference type="RefSeq" id="WP_310331396.1">
    <property type="nucleotide sequence ID" value="NZ_JAVDXV010000008.1"/>
</dbReference>
<reference evidence="3 4" key="1">
    <citation type="submission" date="2023-07" db="EMBL/GenBank/DDBJ databases">
        <title>Sorghum-associated microbial communities from plants grown in Nebraska, USA.</title>
        <authorList>
            <person name="Schachtman D."/>
        </authorList>
    </citation>
    <scope>NUCLEOTIDE SEQUENCE [LARGE SCALE GENOMIC DNA]</scope>
    <source>
        <strain evidence="3 4">BE316</strain>
    </source>
</reference>
<dbReference type="Proteomes" id="UP001180825">
    <property type="component" value="Unassembled WGS sequence"/>
</dbReference>
<feature type="compositionally biased region" description="Low complexity" evidence="1">
    <location>
        <begin position="157"/>
        <end position="170"/>
    </location>
</feature>
<keyword evidence="2" id="KW-1133">Transmembrane helix</keyword>
<proteinExistence type="predicted"/>
<gene>
    <name evidence="3" type="ORF">J2X21_003919</name>
</gene>
<feature type="transmembrane region" description="Helical" evidence="2">
    <location>
        <begin position="77"/>
        <end position="97"/>
    </location>
</feature>
<protein>
    <submittedName>
        <fullName evidence="3">Negative regulator of sigma E activity</fullName>
    </submittedName>
</protein>
<organism evidence="3 4">
    <name type="scientific">Roseateles asaccharophilus</name>
    <dbReference type="NCBI Taxonomy" id="582607"/>
    <lineage>
        <taxon>Bacteria</taxon>
        <taxon>Pseudomonadati</taxon>
        <taxon>Pseudomonadota</taxon>
        <taxon>Betaproteobacteria</taxon>
        <taxon>Burkholderiales</taxon>
        <taxon>Sphaerotilaceae</taxon>
        <taxon>Roseateles</taxon>
    </lineage>
</organism>
<feature type="region of interest" description="Disordered" evidence="1">
    <location>
        <begin position="147"/>
        <end position="170"/>
    </location>
</feature>
<evidence type="ECO:0000256" key="2">
    <source>
        <dbReference type="SAM" id="Phobius"/>
    </source>
</evidence>
<keyword evidence="2" id="KW-0812">Transmembrane</keyword>
<evidence type="ECO:0000313" key="3">
    <source>
        <dbReference type="EMBL" id="MDR7334755.1"/>
    </source>
</evidence>
<dbReference type="Gene3D" id="1.10.10.880">
    <property type="entry name" value="Anti sigma-E protein RseA, N-terminal domain"/>
    <property type="match status" value="1"/>
</dbReference>
<name>A0ABU2AC35_9BURK</name>
<keyword evidence="2" id="KW-0472">Membrane</keyword>
<evidence type="ECO:0000256" key="1">
    <source>
        <dbReference type="SAM" id="MobiDB-lite"/>
    </source>
</evidence>
<evidence type="ECO:0000313" key="4">
    <source>
        <dbReference type="Proteomes" id="UP001180825"/>
    </source>
</evidence>
<accession>A0ABU2AC35</accession>
<comment type="caution">
    <text evidence="3">The sequence shown here is derived from an EMBL/GenBank/DDBJ whole genome shotgun (WGS) entry which is preliminary data.</text>
</comment>
<sequence>MSAVMDGCATPQEWAQVERAWAQDPSLRERWANWQTAADGLCSADLLAGQGRAGDLLDRLHAALPAQLPAVRRRREWLAPFAVAAGFVAMAVGITQLRPAAPPDAGLAAARIETVPMQGLVGTSFAQTASGRTLAPDVVVRDSAASAEAPLEWRDWSPPAGDPAASGPRP</sequence>
<keyword evidence="4" id="KW-1185">Reference proteome</keyword>
<dbReference type="EMBL" id="JAVDXV010000008">
    <property type="protein sequence ID" value="MDR7334755.1"/>
    <property type="molecule type" value="Genomic_DNA"/>
</dbReference>